<evidence type="ECO:0000256" key="1">
    <source>
        <dbReference type="SAM" id="SignalP"/>
    </source>
</evidence>
<dbReference type="Proteomes" id="UP000233766">
    <property type="component" value="Unassembled WGS sequence"/>
</dbReference>
<protein>
    <submittedName>
        <fullName evidence="2">Uncharacterized protein</fullName>
    </submittedName>
</protein>
<keyword evidence="3" id="KW-1185">Reference proteome</keyword>
<organism evidence="2 3">
    <name type="scientific">Nocardia fluminea</name>
    <dbReference type="NCBI Taxonomy" id="134984"/>
    <lineage>
        <taxon>Bacteria</taxon>
        <taxon>Bacillati</taxon>
        <taxon>Actinomycetota</taxon>
        <taxon>Actinomycetes</taxon>
        <taxon>Mycobacteriales</taxon>
        <taxon>Nocardiaceae</taxon>
        <taxon>Nocardia</taxon>
    </lineage>
</organism>
<evidence type="ECO:0000313" key="2">
    <source>
        <dbReference type="EMBL" id="PKV81907.1"/>
    </source>
</evidence>
<dbReference type="EMBL" id="PJMW01000002">
    <property type="protein sequence ID" value="PKV81907.1"/>
    <property type="molecule type" value="Genomic_DNA"/>
</dbReference>
<sequence>MRRTVQLAVIGAVTAAVLSAGVGHAVAETGSLDSGSASPEIAKRNLQWLLGMTGSWTNPCVPMEPCFTSSQ</sequence>
<reference evidence="2 3" key="1">
    <citation type="submission" date="2017-12" db="EMBL/GenBank/DDBJ databases">
        <title>Sequencing the genomes of 1000 Actinobacteria strains.</title>
        <authorList>
            <person name="Klenk H.-P."/>
        </authorList>
    </citation>
    <scope>NUCLEOTIDE SEQUENCE [LARGE SCALE GENOMIC DNA]</scope>
    <source>
        <strain evidence="2 3">DSM 44489</strain>
    </source>
</reference>
<proteinExistence type="predicted"/>
<feature type="chain" id="PRO_5014632748" evidence="1">
    <location>
        <begin position="28"/>
        <end position="71"/>
    </location>
</feature>
<accession>A0A2N3VJW9</accession>
<evidence type="ECO:0000313" key="3">
    <source>
        <dbReference type="Proteomes" id="UP000233766"/>
    </source>
</evidence>
<name>A0A2N3VJW9_9NOCA</name>
<comment type="caution">
    <text evidence="2">The sequence shown here is derived from an EMBL/GenBank/DDBJ whole genome shotgun (WGS) entry which is preliminary data.</text>
</comment>
<feature type="signal peptide" evidence="1">
    <location>
        <begin position="1"/>
        <end position="27"/>
    </location>
</feature>
<dbReference type="AlphaFoldDB" id="A0A2N3VJW9"/>
<gene>
    <name evidence="2" type="ORF">ATK86_6380</name>
</gene>
<keyword evidence="1" id="KW-0732">Signal</keyword>